<keyword evidence="2" id="KW-1185">Reference proteome</keyword>
<dbReference type="Proteomes" id="UP000826195">
    <property type="component" value="Unassembled WGS sequence"/>
</dbReference>
<name>A0AAV7HXA2_COTGL</name>
<reference evidence="1 2" key="1">
    <citation type="journal article" date="2021" name="J. Hered.">
        <title>A chromosome-level genome assembly of the parasitoid wasp, Cotesia glomerata (Hymenoptera: Braconidae).</title>
        <authorList>
            <person name="Pinto B.J."/>
            <person name="Weis J.J."/>
            <person name="Gamble T."/>
            <person name="Ode P.J."/>
            <person name="Paul R."/>
            <person name="Zaspel J.M."/>
        </authorList>
    </citation>
    <scope>NUCLEOTIDE SEQUENCE [LARGE SCALE GENOMIC DNA]</scope>
    <source>
        <strain evidence="1">CgM1</strain>
    </source>
</reference>
<organism evidence="1 2">
    <name type="scientific">Cotesia glomerata</name>
    <name type="common">Lepidopteran parasitic wasp</name>
    <name type="synonym">Apanteles glomeratus</name>
    <dbReference type="NCBI Taxonomy" id="32391"/>
    <lineage>
        <taxon>Eukaryota</taxon>
        <taxon>Metazoa</taxon>
        <taxon>Ecdysozoa</taxon>
        <taxon>Arthropoda</taxon>
        <taxon>Hexapoda</taxon>
        <taxon>Insecta</taxon>
        <taxon>Pterygota</taxon>
        <taxon>Neoptera</taxon>
        <taxon>Endopterygota</taxon>
        <taxon>Hymenoptera</taxon>
        <taxon>Apocrita</taxon>
        <taxon>Ichneumonoidea</taxon>
        <taxon>Braconidae</taxon>
        <taxon>Microgastrinae</taxon>
        <taxon>Cotesia</taxon>
    </lineage>
</organism>
<dbReference type="EMBL" id="JAHXZJ010002982">
    <property type="protein sequence ID" value="KAH0535823.1"/>
    <property type="molecule type" value="Genomic_DNA"/>
</dbReference>
<proteinExistence type="predicted"/>
<gene>
    <name evidence="1" type="ORF">KQX54_019550</name>
</gene>
<sequence length="187" mass="22594">MDKNFSNYTLDFNYSSKSRTEDGIKVIKDESDEEEIFLLKCCQPRIDDPWYKLYKKLSDSQIDYQYKKNAVRYWRSCKSLRTRKVSVVKNAFKLVTTEGQLRRWEKEIVKSKRCLEKMDKISEITFKKFLNALDKKQFPIRDQDLRRWALAAQNIIGFYFTVEESWIKEFQESYGIVKKFIDIQDQQ</sequence>
<accession>A0AAV7HXA2</accession>
<evidence type="ECO:0000313" key="2">
    <source>
        <dbReference type="Proteomes" id="UP000826195"/>
    </source>
</evidence>
<evidence type="ECO:0008006" key="3">
    <source>
        <dbReference type="Google" id="ProtNLM"/>
    </source>
</evidence>
<protein>
    <recommendedName>
        <fullName evidence="3">HTH CENPB-type domain-containing protein</fullName>
    </recommendedName>
</protein>
<evidence type="ECO:0000313" key="1">
    <source>
        <dbReference type="EMBL" id="KAH0535823.1"/>
    </source>
</evidence>
<comment type="caution">
    <text evidence="1">The sequence shown here is derived from an EMBL/GenBank/DDBJ whole genome shotgun (WGS) entry which is preliminary data.</text>
</comment>
<dbReference type="AlphaFoldDB" id="A0AAV7HXA2"/>